<dbReference type="GO" id="GO:0010181">
    <property type="term" value="F:FMN binding"/>
    <property type="evidence" value="ECO:0007669"/>
    <property type="project" value="TreeGrafter"/>
</dbReference>
<feature type="domain" description="NADPH-dependent FMN reductase-like" evidence="1">
    <location>
        <begin position="4"/>
        <end position="150"/>
    </location>
</feature>
<accession>A0A7Z9DK79</accession>
<evidence type="ECO:0000313" key="3">
    <source>
        <dbReference type="Proteomes" id="UP000352698"/>
    </source>
</evidence>
<evidence type="ECO:0000313" key="2">
    <source>
        <dbReference type="EMBL" id="VTQ66331.1"/>
    </source>
</evidence>
<comment type="caution">
    <text evidence="2">The sequence shown here is derived from an EMBL/GenBank/DDBJ whole genome shotgun (WGS) entry which is preliminary data.</text>
</comment>
<dbReference type="GO" id="GO:0050446">
    <property type="term" value="F:azobenzene reductase (NADP+) activity"/>
    <property type="evidence" value="ECO:0007669"/>
    <property type="project" value="UniProtKB-EC"/>
</dbReference>
<dbReference type="GO" id="GO:0005829">
    <property type="term" value="C:cytosol"/>
    <property type="evidence" value="ECO:0007669"/>
    <property type="project" value="TreeGrafter"/>
</dbReference>
<evidence type="ECO:0000259" key="1">
    <source>
        <dbReference type="Pfam" id="PF03358"/>
    </source>
</evidence>
<dbReference type="Gene3D" id="3.40.50.360">
    <property type="match status" value="1"/>
</dbReference>
<dbReference type="PANTHER" id="PTHR30543:SF21">
    <property type="entry name" value="NAD(P)H-DEPENDENT FMN REDUCTASE LOT6"/>
    <property type="match status" value="1"/>
</dbReference>
<dbReference type="AlphaFoldDB" id="A0A7Z9DK79"/>
<sequence>MTKKIGFFVGSLRKDSYNRKVAEAFANMLPEGYEGVFIKIDDLPFYNEDLETPENAPVEWSRFRDEVKELAGVVFVSPEYNRSVPAVLKNALDVGSRPYGQSAWDGKPGLVVTASPGGIGGFGANHHLRQSLVFLNVPTLQQPEAYIGNIANLVDEEGHIVEGTLSFFQTILDAYLDFLNKLTK</sequence>
<keyword evidence="2" id="KW-0560">Oxidoreductase</keyword>
<dbReference type="InterPro" id="IPR050712">
    <property type="entry name" value="NAD(P)H-dep_reductase"/>
</dbReference>
<dbReference type="PANTHER" id="PTHR30543">
    <property type="entry name" value="CHROMATE REDUCTASE"/>
    <property type="match status" value="1"/>
</dbReference>
<dbReference type="InterPro" id="IPR029039">
    <property type="entry name" value="Flavoprotein-like_sf"/>
</dbReference>
<dbReference type="InterPro" id="IPR005025">
    <property type="entry name" value="FMN_Rdtase-like_dom"/>
</dbReference>
<organism evidence="2 3">
    <name type="scientific">Enterococcus hirae</name>
    <dbReference type="NCBI Taxonomy" id="1354"/>
    <lineage>
        <taxon>Bacteria</taxon>
        <taxon>Bacillati</taxon>
        <taxon>Bacillota</taxon>
        <taxon>Bacilli</taxon>
        <taxon>Lactobacillales</taxon>
        <taxon>Enterococcaceae</taxon>
        <taxon>Enterococcus</taxon>
    </lineage>
</organism>
<dbReference type="Pfam" id="PF03358">
    <property type="entry name" value="FMN_red"/>
    <property type="match status" value="1"/>
</dbReference>
<dbReference type="Proteomes" id="UP000352698">
    <property type="component" value="Unassembled WGS sequence"/>
</dbReference>
<proteinExistence type="predicted"/>
<dbReference type="RefSeq" id="WP_010737915.1">
    <property type="nucleotide sequence ID" value="NZ_CAACXU010000005.1"/>
</dbReference>
<dbReference type="SUPFAM" id="SSF52218">
    <property type="entry name" value="Flavoproteins"/>
    <property type="match status" value="1"/>
</dbReference>
<reference evidence="2 3" key="1">
    <citation type="submission" date="2019-05" db="EMBL/GenBank/DDBJ databases">
        <authorList>
            <consortium name="Pathogen Informatics"/>
        </authorList>
    </citation>
    <scope>NUCLEOTIDE SEQUENCE [LARGE SCALE GENOMIC DNA]</scope>
    <source>
        <strain evidence="2 3">NCTC12204</strain>
    </source>
</reference>
<dbReference type="EC" id="1.7.1.6" evidence="2"/>
<name>A0A7Z9DK79_ENTHR</name>
<gene>
    <name evidence="2" type="primary">azr</name>
    <name evidence="2" type="ORF">NCTC12204_01893</name>
</gene>
<protein>
    <submittedName>
        <fullName evidence="2">NADPH-dependent FMN reductase domain-containing protein</fullName>
        <ecNumber evidence="2">1.7.1.6</ecNumber>
    </submittedName>
</protein>
<dbReference type="EMBL" id="CABEEP010000001">
    <property type="protein sequence ID" value="VTQ66331.1"/>
    <property type="molecule type" value="Genomic_DNA"/>
</dbReference>